<evidence type="ECO:0000259" key="5">
    <source>
        <dbReference type="PROSITE" id="PS51857"/>
    </source>
</evidence>
<dbReference type="InterPro" id="IPR052069">
    <property type="entry name" value="Ca-reg_mRNA-binding_domain"/>
</dbReference>
<evidence type="ECO:0000313" key="6">
    <source>
        <dbReference type="EMBL" id="KIZ35920.1"/>
    </source>
</evidence>
<evidence type="ECO:0000313" key="7">
    <source>
        <dbReference type="Proteomes" id="UP000032439"/>
    </source>
</evidence>
<dbReference type="RefSeq" id="WP_044315090.1">
    <property type="nucleotide sequence ID" value="NZ_JXXD01000100.1"/>
</dbReference>
<dbReference type="SUPFAM" id="SSF50249">
    <property type="entry name" value="Nucleic acid-binding proteins"/>
    <property type="match status" value="1"/>
</dbReference>
<dbReference type="InterPro" id="IPR002059">
    <property type="entry name" value="CSP_DNA-bd"/>
</dbReference>
<dbReference type="InterPro" id="IPR011129">
    <property type="entry name" value="CSD"/>
</dbReference>
<dbReference type="PANTHER" id="PTHR12962">
    <property type="entry name" value="CALCIUM-REGULATED HEAT STABLE PROTEIN CRHSP-24-RELATED"/>
    <property type="match status" value="1"/>
</dbReference>
<proteinExistence type="predicted"/>
<dbReference type="InterPro" id="IPR010718">
    <property type="entry name" value="DUF1294"/>
</dbReference>
<dbReference type="GO" id="GO:0003730">
    <property type="term" value="F:mRNA 3'-UTR binding"/>
    <property type="evidence" value="ECO:0007669"/>
    <property type="project" value="TreeGrafter"/>
</dbReference>
<feature type="region of interest" description="Disordered" evidence="3">
    <location>
        <begin position="75"/>
        <end position="103"/>
    </location>
</feature>
<dbReference type="AlphaFoldDB" id="A0A0D7E647"/>
<dbReference type="Gene3D" id="2.40.50.140">
    <property type="entry name" value="Nucleic acid-binding proteins"/>
    <property type="match status" value="1"/>
</dbReference>
<feature type="transmembrane region" description="Helical" evidence="4">
    <location>
        <begin position="207"/>
        <end position="230"/>
    </location>
</feature>
<keyword evidence="1" id="KW-0597">Phosphoprotein</keyword>
<dbReference type="EMBL" id="JXXD01000100">
    <property type="protein sequence ID" value="KIZ35920.1"/>
    <property type="molecule type" value="Genomic_DNA"/>
</dbReference>
<sequence>MEQRGTLKSWNDQKGFGFIRPEQGGEDVFAHISAVHGERRPLVGDRVLYVAGRDPQGRLRAEHLRLDAPLTLDQPAIRQRPGSQRQKSDPQDRPRATARAAGKPARQLVAGNIQRLPLKLVLFALLCLLPLAGSLLRLGAVLPLAIYALASLLTFFLYWRDKHSALKDRWRTPETTLHFFELAGGWPGALVAQQVFRHKTRKLSYQLAFWLIVVLHQAFWIDLLFIGSGFTRERLDWLLRLI</sequence>
<accession>A0A0D7E647</accession>
<keyword evidence="4" id="KW-0472">Membrane</keyword>
<dbReference type="GO" id="GO:0043488">
    <property type="term" value="P:regulation of mRNA stability"/>
    <property type="evidence" value="ECO:0007669"/>
    <property type="project" value="TreeGrafter"/>
</dbReference>
<dbReference type="Pfam" id="PF00313">
    <property type="entry name" value="CSD"/>
    <property type="match status" value="1"/>
</dbReference>
<dbReference type="PATRIC" id="fig|316.110.peg.38"/>
<dbReference type="GO" id="GO:0005829">
    <property type="term" value="C:cytosol"/>
    <property type="evidence" value="ECO:0007669"/>
    <property type="project" value="UniProtKB-ARBA"/>
</dbReference>
<keyword evidence="4" id="KW-1133">Transmembrane helix</keyword>
<dbReference type="InterPro" id="IPR012340">
    <property type="entry name" value="NA-bd_OB-fold"/>
</dbReference>
<feature type="transmembrane region" description="Helical" evidence="4">
    <location>
        <begin position="141"/>
        <end position="159"/>
    </location>
</feature>
<protein>
    <submittedName>
        <fullName evidence="6">Cold-shock protein</fullName>
    </submittedName>
</protein>
<reference evidence="6 7" key="1">
    <citation type="submission" date="2014-11" db="EMBL/GenBank/DDBJ databases">
        <title>Genomics and ecophysiology of heterotrophic nitrogen fixing bacteria isolated from estuarine surface water.</title>
        <authorList>
            <person name="Bentzon-Tilia M."/>
            <person name="Severin I."/>
            <person name="Hansen L.H."/>
            <person name="Riemann L."/>
        </authorList>
    </citation>
    <scope>NUCLEOTIDE SEQUENCE [LARGE SCALE GENOMIC DNA]</scope>
    <source>
        <strain evidence="6 7">BAL361</strain>
    </source>
</reference>
<dbReference type="PANTHER" id="PTHR12962:SF1">
    <property type="entry name" value="COLD SHOCK DOMAIN-CONTAINING PROTEIN CG9705"/>
    <property type="match status" value="1"/>
</dbReference>
<comment type="caution">
    <text evidence="6">The sequence shown here is derived from an EMBL/GenBank/DDBJ whole genome shotgun (WGS) entry which is preliminary data.</text>
</comment>
<dbReference type="InterPro" id="IPR019844">
    <property type="entry name" value="CSD_CS"/>
</dbReference>
<evidence type="ECO:0000256" key="2">
    <source>
        <dbReference type="RuleBase" id="RU000408"/>
    </source>
</evidence>
<dbReference type="PROSITE" id="PS00352">
    <property type="entry name" value="CSD_1"/>
    <property type="match status" value="1"/>
</dbReference>
<dbReference type="Pfam" id="PF06961">
    <property type="entry name" value="DUF1294"/>
    <property type="match status" value="1"/>
</dbReference>
<feature type="transmembrane region" description="Helical" evidence="4">
    <location>
        <begin position="116"/>
        <end position="135"/>
    </location>
</feature>
<dbReference type="CDD" id="cd04458">
    <property type="entry name" value="CSP_CDS"/>
    <property type="match status" value="1"/>
</dbReference>
<evidence type="ECO:0000256" key="4">
    <source>
        <dbReference type="SAM" id="Phobius"/>
    </source>
</evidence>
<dbReference type="SMART" id="SM00357">
    <property type="entry name" value="CSP"/>
    <property type="match status" value="1"/>
</dbReference>
<dbReference type="PROSITE" id="PS51857">
    <property type="entry name" value="CSD_2"/>
    <property type="match status" value="1"/>
</dbReference>
<dbReference type="Proteomes" id="UP000032439">
    <property type="component" value="Unassembled WGS sequence"/>
</dbReference>
<evidence type="ECO:0000256" key="1">
    <source>
        <dbReference type="ARBA" id="ARBA00022553"/>
    </source>
</evidence>
<name>A0A0D7E647_STUST</name>
<gene>
    <name evidence="6" type="ORF">LO50_11640</name>
</gene>
<feature type="domain" description="CSD" evidence="5">
    <location>
        <begin position="2"/>
        <end position="66"/>
    </location>
</feature>
<keyword evidence="4" id="KW-0812">Transmembrane</keyword>
<organism evidence="6 7">
    <name type="scientific">Stutzerimonas stutzeri</name>
    <name type="common">Pseudomonas stutzeri</name>
    <dbReference type="NCBI Taxonomy" id="316"/>
    <lineage>
        <taxon>Bacteria</taxon>
        <taxon>Pseudomonadati</taxon>
        <taxon>Pseudomonadota</taxon>
        <taxon>Gammaproteobacteria</taxon>
        <taxon>Pseudomonadales</taxon>
        <taxon>Pseudomonadaceae</taxon>
        <taxon>Stutzerimonas</taxon>
    </lineage>
</organism>
<feature type="compositionally biased region" description="Basic and acidic residues" evidence="3">
    <location>
        <begin position="86"/>
        <end position="95"/>
    </location>
</feature>
<comment type="subcellular location">
    <subcellularLocation>
        <location evidence="2">Cytoplasm</location>
    </subcellularLocation>
</comment>
<evidence type="ECO:0000256" key="3">
    <source>
        <dbReference type="SAM" id="MobiDB-lite"/>
    </source>
</evidence>